<evidence type="ECO:0000313" key="3">
    <source>
        <dbReference type="EMBL" id="NEN24516.1"/>
    </source>
</evidence>
<gene>
    <name evidence="3" type="ORF">G3O08_13495</name>
</gene>
<sequence>MQVIDRLLKRRLEKQLFKGKVLVITGARQVGKTTLLQDLFQNKTEMLWLNADEQALRERLTNPSLQSLKAVIGNYKLVVIDEVQRIVNPGLLLKLLVDNFKGVQFVATGSSALDISETVFEPLTGRQFLFHLYPLAMAEMYPGKSAFEWEQALPFHLVFGSYPDVVNHKPDAEMILNNLSDQYLYKDVLVWKDIRKPQLLESLLKLLAYQVCSEVSFHELANTLKVKAETIENYVDLLEKAFVIFRLNAYSKNPRKEVSKMSKVYFWDNGVRNAVINDFNPLELRNDHGKLWENFIVSERMKMKAYKDERMNSYFWRNYNQSEVDYLEEFKNELYGFEMKWNRNKEHKITRAFTNAYPDAITEIITPLEFQEFINV</sequence>
<accession>A0A7K3WST3</accession>
<reference evidence="3 4" key="1">
    <citation type="submission" date="2020-02" db="EMBL/GenBank/DDBJ databases">
        <title>Out from the shadows clarifying the taxonomy of the family Cryomorphaceae and related taxa by utilizing the GTDB taxonomic framework.</title>
        <authorList>
            <person name="Bowman J.P."/>
        </authorList>
    </citation>
    <scope>NUCLEOTIDE SEQUENCE [LARGE SCALE GENOMIC DNA]</scope>
    <source>
        <strain evidence="3 4">QSSC 1-22</strain>
    </source>
</reference>
<proteinExistence type="predicted"/>
<organism evidence="3 4">
    <name type="scientific">Cryomorpha ignava</name>
    <dbReference type="NCBI Taxonomy" id="101383"/>
    <lineage>
        <taxon>Bacteria</taxon>
        <taxon>Pseudomonadati</taxon>
        <taxon>Bacteroidota</taxon>
        <taxon>Flavobacteriia</taxon>
        <taxon>Flavobacteriales</taxon>
        <taxon>Cryomorphaceae</taxon>
        <taxon>Cryomorpha</taxon>
    </lineage>
</organism>
<dbReference type="Proteomes" id="UP000486602">
    <property type="component" value="Unassembled WGS sequence"/>
</dbReference>
<dbReference type="Pfam" id="PF13173">
    <property type="entry name" value="AAA_14"/>
    <property type="match status" value="1"/>
</dbReference>
<dbReference type="PANTHER" id="PTHR43566">
    <property type="entry name" value="CONSERVED PROTEIN"/>
    <property type="match status" value="1"/>
</dbReference>
<evidence type="ECO:0000259" key="2">
    <source>
        <dbReference type="Pfam" id="PF13635"/>
    </source>
</evidence>
<dbReference type="SUPFAM" id="SSF52540">
    <property type="entry name" value="P-loop containing nucleoside triphosphate hydrolases"/>
    <property type="match status" value="1"/>
</dbReference>
<feature type="domain" description="DUF4143" evidence="2">
    <location>
        <begin position="186"/>
        <end position="342"/>
    </location>
</feature>
<name>A0A7K3WST3_9FLAO</name>
<dbReference type="InterPro" id="IPR027417">
    <property type="entry name" value="P-loop_NTPase"/>
</dbReference>
<evidence type="ECO:0000259" key="1">
    <source>
        <dbReference type="Pfam" id="PF13173"/>
    </source>
</evidence>
<comment type="caution">
    <text evidence="3">The sequence shown here is derived from an EMBL/GenBank/DDBJ whole genome shotgun (WGS) entry which is preliminary data.</text>
</comment>
<feature type="domain" description="AAA" evidence="1">
    <location>
        <begin position="19"/>
        <end position="140"/>
    </location>
</feature>
<dbReference type="InterPro" id="IPR041682">
    <property type="entry name" value="AAA_14"/>
</dbReference>
<dbReference type="Gene3D" id="3.40.50.300">
    <property type="entry name" value="P-loop containing nucleotide triphosphate hydrolases"/>
    <property type="match status" value="1"/>
</dbReference>
<evidence type="ECO:0000313" key="4">
    <source>
        <dbReference type="Proteomes" id="UP000486602"/>
    </source>
</evidence>
<dbReference type="GO" id="GO:0005524">
    <property type="term" value="F:ATP binding"/>
    <property type="evidence" value="ECO:0007669"/>
    <property type="project" value="UniProtKB-KW"/>
</dbReference>
<keyword evidence="3" id="KW-0067">ATP-binding</keyword>
<dbReference type="EMBL" id="JAAGVY010000027">
    <property type="protein sequence ID" value="NEN24516.1"/>
    <property type="molecule type" value="Genomic_DNA"/>
</dbReference>
<keyword evidence="4" id="KW-1185">Reference proteome</keyword>
<dbReference type="Pfam" id="PF13635">
    <property type="entry name" value="DUF4143"/>
    <property type="match status" value="1"/>
</dbReference>
<dbReference type="InterPro" id="IPR025420">
    <property type="entry name" value="DUF4143"/>
</dbReference>
<dbReference type="RefSeq" id="WP_163285909.1">
    <property type="nucleotide sequence ID" value="NZ_JAAGVY010000027.1"/>
</dbReference>
<keyword evidence="3" id="KW-0547">Nucleotide-binding</keyword>
<protein>
    <submittedName>
        <fullName evidence="3">ATP-binding protein</fullName>
    </submittedName>
</protein>
<dbReference type="PANTHER" id="PTHR43566:SF1">
    <property type="entry name" value="AAA+ ATPASE DOMAIN-CONTAINING PROTEIN"/>
    <property type="match status" value="1"/>
</dbReference>
<dbReference type="AlphaFoldDB" id="A0A7K3WST3"/>